<sequence>MAGNLDQSLQSRSVASQLRSFVRHEDEIALEASNSTATPHSSLFAPLTIPNFKQANPAPPMFHSTPQQHSGKMQRPGLLKSLHNPRTPGGSAISPIAEEGRDDLDKLVSDVIRLRGDEGDKVVQNLVAQLRNMIAKWDVAQAQHRQVAKIYFGRQQDDLNAQWEKLNSERAKFQQEKSDEWAKIAGIRSSLQRNKDIAMAKKDSETIKHLELQLEKLRTKDLLSSQKLSELRIKIKELEGEVNVREKSFKENIVKINNYRDQLARTQQENSNLRTKLTLMKAEKEKQQSEAASQQIQQRTNQSGPRNTLMNVFRANQLSNRMDTSLINSSSFCSSSSAIRRNNSFSFGNAQHQQQSNILRNNQSFTNGGQNIQSAPRVHFADDPINLFPASSNRSMSSTTSEEISLNKRFELPSEMIYTAYQMTERGKEHTFSDGNNQIIVVELSGCDQPLYCRYCLLYEYSSKLTGENENNLVDANSIDFRWISVSTYLPNGTAFRLKASTQWEREEFVPDTAVMSFRSDSNHMKGQVYKYMHQILSLHVWFCVDKVVMVKHIRNANLNNSESGIRERKKYDMEKVDKKDSSGQKNNKYVHQRKFNKTKQKGEADDKSESDIPKRKDYVSAYKRAQQNYKKLREERKNEIERQKIEQEKKRDKAKFEKEWRKKKNQQPHEGSSLQIYAPDFKLRRFDETKAVKIAIPEVSSFNGASLHVWFCVDKVVMVKHIRNANLNNSESGIRERKKYDQYVCLFRGNCEHIRAPPTNDMEKVDRVDSSRNRNKKFVHQRKFNKTKREGETDDKSESDIPKRAYKRAQQNYKKLREERKNEIERQKIEQEKKREKAKFEKEWRKKKNQVLQLRTRKGQPNLNAQIGMILE</sequence>
<feature type="compositionally biased region" description="Basic and acidic residues" evidence="1">
    <location>
        <begin position="816"/>
        <end position="843"/>
    </location>
</feature>
<evidence type="ECO:0000313" key="3">
    <source>
        <dbReference type="WBParaSite" id="scf7180000420108.g4744"/>
    </source>
</evidence>
<feature type="compositionally biased region" description="Basic and acidic residues" evidence="1">
    <location>
        <begin position="788"/>
        <end position="804"/>
    </location>
</feature>
<feature type="compositionally biased region" description="Basic and acidic residues" evidence="1">
    <location>
        <begin position="570"/>
        <end position="583"/>
    </location>
</feature>
<evidence type="ECO:0000313" key="2">
    <source>
        <dbReference type="Proteomes" id="UP000887560"/>
    </source>
</evidence>
<reference evidence="3" key="1">
    <citation type="submission" date="2022-11" db="UniProtKB">
        <authorList>
            <consortium name="WormBaseParasite"/>
        </authorList>
    </citation>
    <scope>IDENTIFICATION</scope>
</reference>
<proteinExistence type="predicted"/>
<feature type="region of interest" description="Disordered" evidence="1">
    <location>
        <begin position="570"/>
        <end position="618"/>
    </location>
</feature>
<organism evidence="2 3">
    <name type="scientific">Meloidogyne floridensis</name>
    <dbReference type="NCBI Taxonomy" id="298350"/>
    <lineage>
        <taxon>Eukaryota</taxon>
        <taxon>Metazoa</taxon>
        <taxon>Ecdysozoa</taxon>
        <taxon>Nematoda</taxon>
        <taxon>Chromadorea</taxon>
        <taxon>Rhabditida</taxon>
        <taxon>Tylenchina</taxon>
        <taxon>Tylenchomorpha</taxon>
        <taxon>Tylenchoidea</taxon>
        <taxon>Meloidogynidae</taxon>
        <taxon>Meloidogyninae</taxon>
        <taxon>Meloidogyne</taxon>
    </lineage>
</organism>
<feature type="compositionally biased region" description="Low complexity" evidence="1">
    <location>
        <begin position="289"/>
        <end position="298"/>
    </location>
</feature>
<dbReference type="Pfam" id="PF08524">
    <property type="entry name" value="rRNA_processing"/>
    <property type="match status" value="1"/>
</dbReference>
<feature type="compositionally biased region" description="Basic residues" evidence="1">
    <location>
        <begin position="774"/>
        <end position="787"/>
    </location>
</feature>
<protein>
    <submittedName>
        <fullName evidence="3">Uncharacterized protein</fullName>
    </submittedName>
</protein>
<feature type="region of interest" description="Disordered" evidence="1">
    <location>
        <begin position="644"/>
        <end position="673"/>
    </location>
</feature>
<feature type="compositionally biased region" description="Basic and acidic residues" evidence="1">
    <location>
        <begin position="757"/>
        <end position="773"/>
    </location>
</feature>
<feature type="region of interest" description="Disordered" evidence="1">
    <location>
        <begin position="282"/>
        <end position="306"/>
    </location>
</feature>
<feature type="compositionally biased region" description="Basic and acidic residues" evidence="1">
    <location>
        <begin position="601"/>
        <end position="618"/>
    </location>
</feature>
<dbReference type="Proteomes" id="UP000887560">
    <property type="component" value="Unplaced"/>
</dbReference>
<dbReference type="InterPro" id="IPR013730">
    <property type="entry name" value="Fyv7/TAP26"/>
</dbReference>
<dbReference type="AlphaFoldDB" id="A0A915NTB1"/>
<name>A0A915NTB1_9BILA</name>
<keyword evidence="2" id="KW-1185">Reference proteome</keyword>
<feature type="region of interest" description="Disordered" evidence="1">
    <location>
        <begin position="757"/>
        <end position="843"/>
    </location>
</feature>
<feature type="compositionally biased region" description="Basic residues" evidence="1">
    <location>
        <begin position="589"/>
        <end position="600"/>
    </location>
</feature>
<evidence type="ECO:0000256" key="1">
    <source>
        <dbReference type="SAM" id="MobiDB-lite"/>
    </source>
</evidence>
<feature type="compositionally biased region" description="Basic and acidic residues" evidence="1">
    <location>
        <begin position="644"/>
        <end position="661"/>
    </location>
</feature>
<accession>A0A915NTB1</accession>
<dbReference type="WBParaSite" id="scf7180000420108.g4744">
    <property type="protein sequence ID" value="scf7180000420108.g4744"/>
    <property type="gene ID" value="scf7180000420108.g4744"/>
</dbReference>